<reference evidence="2 3" key="1">
    <citation type="submission" date="2024-04" db="EMBL/GenBank/DDBJ databases">
        <title>Tritrichomonas musculus Genome.</title>
        <authorList>
            <person name="Alves-Ferreira E."/>
            <person name="Grigg M."/>
            <person name="Lorenzi H."/>
            <person name="Galac M."/>
        </authorList>
    </citation>
    <scope>NUCLEOTIDE SEQUENCE [LARGE SCALE GENOMIC DNA]</scope>
    <source>
        <strain evidence="2 3">EAF2021</strain>
    </source>
</reference>
<protein>
    <recommendedName>
        <fullName evidence="4">DUF3447 domain-containing protein</fullName>
    </recommendedName>
</protein>
<organism evidence="2 3">
    <name type="scientific">Tritrichomonas musculus</name>
    <dbReference type="NCBI Taxonomy" id="1915356"/>
    <lineage>
        <taxon>Eukaryota</taxon>
        <taxon>Metamonada</taxon>
        <taxon>Parabasalia</taxon>
        <taxon>Tritrichomonadida</taxon>
        <taxon>Tritrichomonadidae</taxon>
        <taxon>Tritrichomonas</taxon>
    </lineage>
</organism>
<keyword evidence="1" id="KW-0040">ANK repeat</keyword>
<keyword evidence="3" id="KW-1185">Reference proteome</keyword>
<dbReference type="Gene3D" id="1.25.40.20">
    <property type="entry name" value="Ankyrin repeat-containing domain"/>
    <property type="match status" value="1"/>
</dbReference>
<gene>
    <name evidence="2" type="ORF">M9Y10_004747</name>
</gene>
<feature type="repeat" description="ANK" evidence="1">
    <location>
        <begin position="415"/>
        <end position="448"/>
    </location>
</feature>
<dbReference type="Pfam" id="PF12796">
    <property type="entry name" value="Ank_2"/>
    <property type="match status" value="1"/>
</dbReference>
<dbReference type="EMBL" id="JAPFFF010000011">
    <property type="protein sequence ID" value="KAK8877984.1"/>
    <property type="molecule type" value="Genomic_DNA"/>
</dbReference>
<comment type="caution">
    <text evidence="2">The sequence shown here is derived from an EMBL/GenBank/DDBJ whole genome shotgun (WGS) entry which is preliminary data.</text>
</comment>
<evidence type="ECO:0000256" key="1">
    <source>
        <dbReference type="PROSITE-ProRule" id="PRU00023"/>
    </source>
</evidence>
<dbReference type="Proteomes" id="UP001470230">
    <property type="component" value="Unassembled WGS sequence"/>
</dbReference>
<evidence type="ECO:0000313" key="3">
    <source>
        <dbReference type="Proteomes" id="UP001470230"/>
    </source>
</evidence>
<dbReference type="SUPFAM" id="SSF48403">
    <property type="entry name" value="Ankyrin repeat"/>
    <property type="match status" value="1"/>
</dbReference>
<dbReference type="InterPro" id="IPR002110">
    <property type="entry name" value="Ankyrin_rpt"/>
</dbReference>
<dbReference type="PANTHER" id="PTHR24159:SF5">
    <property type="entry name" value="ANK_REP_REGION DOMAIN-CONTAINING PROTEIN"/>
    <property type="match status" value="1"/>
</dbReference>
<name>A0ABR2JJF3_9EUKA</name>
<dbReference type="InterPro" id="IPR036770">
    <property type="entry name" value="Ankyrin_rpt-contain_sf"/>
</dbReference>
<sequence>MSEIPDFFDKELKEEISNLIDIQENILFKNISVEEEDELIKGLASKGYCLDSKFPHLLNISLVYRPKNAHFIKSVITYLNQNLNESYQNIKKYIFTPCSSIDPNYFHILIGLVHLLRICFDANLINFSEIASFCHQLLNEKRTYRVHLILLYLWFMREFENDDQKFSSDLFYFSFKKSKSLIISDVVNYYLDNKKTLKNDNWKVFEELITTGYESSSIQGYIVADDCESLQRIISSSTNFRWNKKLEISLYDPISTLFNEINILNLAAINRSTNCFKYIYLNCPPDQKKFVFPDSFDASIIGGDTDMIHLIEQVPEAFQESIAFPRPKRSIAYAALFHRQEILEWLISTKEYEINEDAIQYAGKSGFALFFVRYFSKIGKFTYDDIVPLMYFHHFTLFKFVMKSKKYDINSASRYGWTALHYAAANGWIDELKFICEQEGVDFNAKNSDNKTAIDCAQTTEKTVSIDIINEALSKQKQ</sequence>
<proteinExistence type="predicted"/>
<accession>A0ABR2JJF3</accession>
<evidence type="ECO:0008006" key="4">
    <source>
        <dbReference type="Google" id="ProtNLM"/>
    </source>
</evidence>
<evidence type="ECO:0000313" key="2">
    <source>
        <dbReference type="EMBL" id="KAK8877984.1"/>
    </source>
</evidence>
<dbReference type="PANTHER" id="PTHR24159">
    <property type="match status" value="1"/>
</dbReference>
<dbReference type="PROSITE" id="PS50088">
    <property type="entry name" value="ANK_REPEAT"/>
    <property type="match status" value="1"/>
</dbReference>